<evidence type="ECO:0000313" key="2">
    <source>
        <dbReference type="EMBL" id="KAH3822186.1"/>
    </source>
</evidence>
<reference evidence="2" key="2">
    <citation type="submission" date="2020-11" db="EMBL/GenBank/DDBJ databases">
        <authorList>
            <person name="McCartney M.A."/>
            <person name="Auch B."/>
            <person name="Kono T."/>
            <person name="Mallez S."/>
            <person name="Becker A."/>
            <person name="Gohl D.M."/>
            <person name="Silverstein K.A.T."/>
            <person name="Koren S."/>
            <person name="Bechman K.B."/>
            <person name="Herman A."/>
            <person name="Abrahante J.E."/>
            <person name="Garbe J."/>
        </authorList>
    </citation>
    <scope>NUCLEOTIDE SEQUENCE</scope>
    <source>
        <strain evidence="2">Duluth1</strain>
        <tissue evidence="2">Whole animal</tissue>
    </source>
</reference>
<dbReference type="Proteomes" id="UP000828390">
    <property type="component" value="Unassembled WGS sequence"/>
</dbReference>
<evidence type="ECO:0000256" key="1">
    <source>
        <dbReference type="SAM" id="MobiDB-lite"/>
    </source>
</evidence>
<dbReference type="AlphaFoldDB" id="A0A9D4JS17"/>
<keyword evidence="3" id="KW-1185">Reference proteome</keyword>
<accession>A0A9D4JS17</accession>
<sequence>MSAVGSTGRDRRHILPETKQSYRVVVKLVVAMAIGGNLDNVDIENNRLVTWMENGYLASRRKLSGEPKANPIRSYDEPDNHSPSTSTTYYSIYPVTFTTLV</sequence>
<reference evidence="2" key="1">
    <citation type="journal article" date="2019" name="bioRxiv">
        <title>The Genome of the Zebra Mussel, Dreissena polymorpha: A Resource for Invasive Species Research.</title>
        <authorList>
            <person name="McCartney M.A."/>
            <person name="Auch B."/>
            <person name="Kono T."/>
            <person name="Mallez S."/>
            <person name="Zhang Y."/>
            <person name="Obille A."/>
            <person name="Becker A."/>
            <person name="Abrahante J.E."/>
            <person name="Garbe J."/>
            <person name="Badalamenti J.P."/>
            <person name="Herman A."/>
            <person name="Mangelson H."/>
            <person name="Liachko I."/>
            <person name="Sullivan S."/>
            <person name="Sone E.D."/>
            <person name="Koren S."/>
            <person name="Silverstein K.A.T."/>
            <person name="Beckman K.B."/>
            <person name="Gohl D.M."/>
        </authorList>
    </citation>
    <scope>NUCLEOTIDE SEQUENCE</scope>
    <source>
        <strain evidence="2">Duluth1</strain>
        <tissue evidence="2">Whole animal</tissue>
    </source>
</reference>
<gene>
    <name evidence="2" type="ORF">DPMN_123959</name>
</gene>
<name>A0A9D4JS17_DREPO</name>
<comment type="caution">
    <text evidence="2">The sequence shown here is derived from an EMBL/GenBank/DDBJ whole genome shotgun (WGS) entry which is preliminary data.</text>
</comment>
<evidence type="ECO:0000313" key="3">
    <source>
        <dbReference type="Proteomes" id="UP000828390"/>
    </source>
</evidence>
<feature type="region of interest" description="Disordered" evidence="1">
    <location>
        <begin position="62"/>
        <end position="88"/>
    </location>
</feature>
<organism evidence="2 3">
    <name type="scientific">Dreissena polymorpha</name>
    <name type="common">Zebra mussel</name>
    <name type="synonym">Mytilus polymorpha</name>
    <dbReference type="NCBI Taxonomy" id="45954"/>
    <lineage>
        <taxon>Eukaryota</taxon>
        <taxon>Metazoa</taxon>
        <taxon>Spiralia</taxon>
        <taxon>Lophotrochozoa</taxon>
        <taxon>Mollusca</taxon>
        <taxon>Bivalvia</taxon>
        <taxon>Autobranchia</taxon>
        <taxon>Heteroconchia</taxon>
        <taxon>Euheterodonta</taxon>
        <taxon>Imparidentia</taxon>
        <taxon>Neoheterodontei</taxon>
        <taxon>Myida</taxon>
        <taxon>Dreissenoidea</taxon>
        <taxon>Dreissenidae</taxon>
        <taxon>Dreissena</taxon>
    </lineage>
</organism>
<dbReference type="EMBL" id="JAIWYP010000005">
    <property type="protein sequence ID" value="KAH3822186.1"/>
    <property type="molecule type" value="Genomic_DNA"/>
</dbReference>
<protein>
    <submittedName>
        <fullName evidence="2">Uncharacterized protein</fullName>
    </submittedName>
</protein>
<proteinExistence type="predicted"/>